<dbReference type="Gene3D" id="1.10.760.10">
    <property type="entry name" value="Cytochrome c-like domain"/>
    <property type="match status" value="1"/>
</dbReference>
<dbReference type="InterPro" id="IPR009056">
    <property type="entry name" value="Cyt_c-like_dom"/>
</dbReference>
<sequence>MSRSLSLIAGLAVVAIAAVPLTQAIAEKATAKASKAVATQPAPPPAPAKLGLGRPALPDEIHAWDTDVRPDGVGLPPGKGTAKQGDSLFQEKCSTCHGEFGEGVGRYPVLSGGVGTLKADRPDKTVGSYWPDATTVYDYIRRAMPFGNARSLSADEAYALTAYILSMSDVIKDPDFELNQDNLAKVKMPNAGGFYDDDRDVAEKQFWNKSPCMKDCGPAPKVIGRAISVDVTPDDKAGPKVD</sequence>
<proteinExistence type="predicted"/>
<dbReference type="EMBL" id="JACRJB010000052">
    <property type="protein sequence ID" value="MBI5131323.1"/>
    <property type="molecule type" value="Genomic_DNA"/>
</dbReference>
<protein>
    <submittedName>
        <fullName evidence="7">Cytochrome c</fullName>
    </submittedName>
</protein>
<dbReference type="SUPFAM" id="SSF46626">
    <property type="entry name" value="Cytochrome c"/>
    <property type="match status" value="1"/>
</dbReference>
<keyword evidence="1 4" id="KW-0349">Heme</keyword>
<dbReference type="PANTHER" id="PTHR35008:SF8">
    <property type="entry name" value="ALCOHOL DEHYDROGENASE CYTOCHROME C SUBUNIT"/>
    <property type="match status" value="1"/>
</dbReference>
<dbReference type="GO" id="GO:0020037">
    <property type="term" value="F:heme binding"/>
    <property type="evidence" value="ECO:0007669"/>
    <property type="project" value="InterPro"/>
</dbReference>
<reference evidence="7" key="1">
    <citation type="submission" date="2020-07" db="EMBL/GenBank/DDBJ databases">
        <title>Huge and variable diversity of episymbiotic CPR bacteria and DPANN archaea in groundwater ecosystems.</title>
        <authorList>
            <person name="He C.Y."/>
            <person name="Keren R."/>
            <person name="Whittaker M."/>
            <person name="Farag I.F."/>
            <person name="Doudna J."/>
            <person name="Cate J.H.D."/>
            <person name="Banfield J.F."/>
        </authorList>
    </citation>
    <scope>NUCLEOTIDE SEQUENCE</scope>
    <source>
        <strain evidence="7">NC_groundwater_1818_Pr3_B-0.1um_66_35</strain>
    </source>
</reference>
<dbReference type="GO" id="GO:0009055">
    <property type="term" value="F:electron transfer activity"/>
    <property type="evidence" value="ECO:0007669"/>
    <property type="project" value="InterPro"/>
</dbReference>
<feature type="chain" id="PRO_5036783859" evidence="5">
    <location>
        <begin position="18"/>
        <end position="242"/>
    </location>
</feature>
<dbReference type="AlphaFoldDB" id="A0A933RZI7"/>
<feature type="domain" description="Cytochrome c" evidence="6">
    <location>
        <begin position="80"/>
        <end position="168"/>
    </location>
</feature>
<dbReference type="InterPro" id="IPR036909">
    <property type="entry name" value="Cyt_c-like_dom_sf"/>
</dbReference>
<evidence type="ECO:0000256" key="4">
    <source>
        <dbReference type="PROSITE-ProRule" id="PRU00433"/>
    </source>
</evidence>
<evidence type="ECO:0000256" key="2">
    <source>
        <dbReference type="ARBA" id="ARBA00022723"/>
    </source>
</evidence>
<evidence type="ECO:0000256" key="1">
    <source>
        <dbReference type="ARBA" id="ARBA00022617"/>
    </source>
</evidence>
<dbReference type="GO" id="GO:0046872">
    <property type="term" value="F:metal ion binding"/>
    <property type="evidence" value="ECO:0007669"/>
    <property type="project" value="UniProtKB-KW"/>
</dbReference>
<dbReference type="PROSITE" id="PS51007">
    <property type="entry name" value="CYTC"/>
    <property type="match status" value="1"/>
</dbReference>
<dbReference type="Proteomes" id="UP000782519">
    <property type="component" value="Unassembled WGS sequence"/>
</dbReference>
<gene>
    <name evidence="7" type="ORF">HZA66_17950</name>
</gene>
<keyword evidence="3 4" id="KW-0408">Iron</keyword>
<name>A0A933RZI7_RHOPL</name>
<keyword evidence="5" id="KW-0732">Signal</keyword>
<accession>A0A933RZI7</accession>
<evidence type="ECO:0000313" key="8">
    <source>
        <dbReference type="Proteomes" id="UP000782519"/>
    </source>
</evidence>
<organism evidence="7 8">
    <name type="scientific">Rhodopseudomonas palustris</name>
    <dbReference type="NCBI Taxonomy" id="1076"/>
    <lineage>
        <taxon>Bacteria</taxon>
        <taxon>Pseudomonadati</taxon>
        <taxon>Pseudomonadota</taxon>
        <taxon>Alphaproteobacteria</taxon>
        <taxon>Hyphomicrobiales</taxon>
        <taxon>Nitrobacteraceae</taxon>
        <taxon>Rhodopseudomonas</taxon>
    </lineage>
</organism>
<keyword evidence="2 4" id="KW-0479">Metal-binding</keyword>
<feature type="signal peptide" evidence="5">
    <location>
        <begin position="1"/>
        <end position="17"/>
    </location>
</feature>
<evidence type="ECO:0000256" key="3">
    <source>
        <dbReference type="ARBA" id="ARBA00023004"/>
    </source>
</evidence>
<evidence type="ECO:0000259" key="6">
    <source>
        <dbReference type="PROSITE" id="PS51007"/>
    </source>
</evidence>
<dbReference type="Pfam" id="PF00034">
    <property type="entry name" value="Cytochrom_C"/>
    <property type="match status" value="1"/>
</dbReference>
<evidence type="ECO:0000256" key="5">
    <source>
        <dbReference type="SAM" id="SignalP"/>
    </source>
</evidence>
<evidence type="ECO:0000313" key="7">
    <source>
        <dbReference type="EMBL" id="MBI5131323.1"/>
    </source>
</evidence>
<dbReference type="InterPro" id="IPR051459">
    <property type="entry name" value="Cytochrome_c-type_DH"/>
</dbReference>
<dbReference type="PANTHER" id="PTHR35008">
    <property type="entry name" value="BLL4482 PROTEIN-RELATED"/>
    <property type="match status" value="1"/>
</dbReference>
<comment type="caution">
    <text evidence="7">The sequence shown here is derived from an EMBL/GenBank/DDBJ whole genome shotgun (WGS) entry which is preliminary data.</text>
</comment>